<dbReference type="PANTHER" id="PTHR33178:SF3">
    <property type="entry name" value="STRESS-RESPONSE A_B BARREL DOMAIN-CONTAINING PROTEIN UP3"/>
    <property type="match status" value="1"/>
</dbReference>
<dbReference type="AlphaFoldDB" id="A0ABD3HHZ4"/>
<evidence type="ECO:0000313" key="4">
    <source>
        <dbReference type="Proteomes" id="UP001633002"/>
    </source>
</evidence>
<keyword evidence="4" id="KW-1185">Reference proteome</keyword>
<dbReference type="InterPro" id="IPR044662">
    <property type="entry name" value="HS1/DABB1-like"/>
</dbReference>
<feature type="domain" description="Stress-response A/B barrel" evidence="2">
    <location>
        <begin position="116"/>
        <end position="219"/>
    </location>
</feature>
<feature type="domain" description="Stress-response A/B barrel" evidence="2">
    <location>
        <begin position="10"/>
        <end position="100"/>
    </location>
</feature>
<reference evidence="3 4" key="1">
    <citation type="submission" date="2024-09" db="EMBL/GenBank/DDBJ databases">
        <title>Chromosome-scale assembly of Riccia sorocarpa.</title>
        <authorList>
            <person name="Paukszto L."/>
        </authorList>
    </citation>
    <scope>NUCLEOTIDE SEQUENCE [LARGE SCALE GENOMIC DNA]</scope>
    <source>
        <strain evidence="3">LP-2024</strain>
        <tissue evidence="3">Aerial parts of the thallus</tissue>
    </source>
</reference>
<evidence type="ECO:0000259" key="2">
    <source>
        <dbReference type="PROSITE" id="PS51502"/>
    </source>
</evidence>
<dbReference type="InterPro" id="IPR013097">
    <property type="entry name" value="Dabb"/>
</dbReference>
<dbReference type="Pfam" id="PF07876">
    <property type="entry name" value="Dabb"/>
    <property type="match status" value="1"/>
</dbReference>
<sequence length="246" mass="27193">MHVGKRQAVVEHLVLARLREGISVDQWDDLWKKLDLIRGLAGVVSLHVGLARPLVGETYNFALHARFTDSAALKVYEADELYAEAILKSSVSNDLRIFNWECQPQGSMIGSNFYAAAHVGFMKFKSDTSEQKIEEAMSTIRDLQRLFPQLVSEVSVGRAFAIVPADLGESKGLEVAFVVSCPTIQACEELALKSADTNLSKQTGLSFESCLDSIHVVKFNVDWHREASMVIVIAEHLLGHVAKLNP</sequence>
<gene>
    <name evidence="3" type="ORF">R1sor_004793</name>
</gene>
<evidence type="ECO:0000256" key="1">
    <source>
        <dbReference type="ARBA" id="ARBA00011738"/>
    </source>
</evidence>
<dbReference type="SUPFAM" id="SSF54909">
    <property type="entry name" value="Dimeric alpha+beta barrel"/>
    <property type="match status" value="1"/>
</dbReference>
<dbReference type="Gene3D" id="3.30.70.100">
    <property type="match status" value="2"/>
</dbReference>
<name>A0ABD3HHZ4_9MARC</name>
<organism evidence="3 4">
    <name type="scientific">Riccia sorocarpa</name>
    <dbReference type="NCBI Taxonomy" id="122646"/>
    <lineage>
        <taxon>Eukaryota</taxon>
        <taxon>Viridiplantae</taxon>
        <taxon>Streptophyta</taxon>
        <taxon>Embryophyta</taxon>
        <taxon>Marchantiophyta</taxon>
        <taxon>Marchantiopsida</taxon>
        <taxon>Marchantiidae</taxon>
        <taxon>Marchantiales</taxon>
        <taxon>Ricciaceae</taxon>
        <taxon>Riccia</taxon>
    </lineage>
</organism>
<accession>A0ABD3HHZ4</accession>
<dbReference type="InterPro" id="IPR011008">
    <property type="entry name" value="Dimeric_a/b-barrel"/>
</dbReference>
<dbReference type="EMBL" id="JBJQOH010000003">
    <property type="protein sequence ID" value="KAL3691142.1"/>
    <property type="molecule type" value="Genomic_DNA"/>
</dbReference>
<proteinExistence type="predicted"/>
<comment type="subunit">
    <text evidence="1">Homodimer.</text>
</comment>
<dbReference type="SMART" id="SM00886">
    <property type="entry name" value="Dabb"/>
    <property type="match status" value="1"/>
</dbReference>
<protein>
    <recommendedName>
        <fullName evidence="2">Stress-response A/B barrel domain-containing protein</fullName>
    </recommendedName>
</protein>
<comment type="caution">
    <text evidence="3">The sequence shown here is derived from an EMBL/GenBank/DDBJ whole genome shotgun (WGS) entry which is preliminary data.</text>
</comment>
<dbReference type="PANTHER" id="PTHR33178">
    <property type="match status" value="1"/>
</dbReference>
<evidence type="ECO:0000313" key="3">
    <source>
        <dbReference type="EMBL" id="KAL3691142.1"/>
    </source>
</evidence>
<dbReference type="PROSITE" id="PS51502">
    <property type="entry name" value="S_R_A_B_BARREL"/>
    <property type="match status" value="2"/>
</dbReference>
<dbReference type="Proteomes" id="UP001633002">
    <property type="component" value="Unassembled WGS sequence"/>
</dbReference>